<dbReference type="AlphaFoldDB" id="A0A0E9TZI4"/>
<accession>A0A0E9TZI4</accession>
<reference evidence="1" key="2">
    <citation type="journal article" date="2015" name="Fish Shellfish Immunol.">
        <title>Early steps in the European eel (Anguilla anguilla)-Vibrio vulnificus interaction in the gills: Role of the RtxA13 toxin.</title>
        <authorList>
            <person name="Callol A."/>
            <person name="Pajuelo D."/>
            <person name="Ebbesson L."/>
            <person name="Teles M."/>
            <person name="MacKenzie S."/>
            <person name="Amaro C."/>
        </authorList>
    </citation>
    <scope>NUCLEOTIDE SEQUENCE</scope>
</reference>
<dbReference type="EMBL" id="GBXM01049498">
    <property type="protein sequence ID" value="JAH59079.1"/>
    <property type="molecule type" value="Transcribed_RNA"/>
</dbReference>
<protein>
    <submittedName>
        <fullName evidence="1">Uncharacterized protein</fullName>
    </submittedName>
</protein>
<evidence type="ECO:0000313" key="1">
    <source>
        <dbReference type="EMBL" id="JAH59079.1"/>
    </source>
</evidence>
<name>A0A0E9TZI4_ANGAN</name>
<reference evidence="1" key="1">
    <citation type="submission" date="2014-11" db="EMBL/GenBank/DDBJ databases">
        <authorList>
            <person name="Amaro Gonzalez C."/>
        </authorList>
    </citation>
    <scope>NUCLEOTIDE SEQUENCE</scope>
</reference>
<sequence>MDAPSKFSFGLVEEKWSESVNSLSEISHRSGAHRAYCNPTEGSGVFFRAFT</sequence>
<proteinExistence type="predicted"/>
<organism evidence="1">
    <name type="scientific">Anguilla anguilla</name>
    <name type="common">European freshwater eel</name>
    <name type="synonym">Muraena anguilla</name>
    <dbReference type="NCBI Taxonomy" id="7936"/>
    <lineage>
        <taxon>Eukaryota</taxon>
        <taxon>Metazoa</taxon>
        <taxon>Chordata</taxon>
        <taxon>Craniata</taxon>
        <taxon>Vertebrata</taxon>
        <taxon>Euteleostomi</taxon>
        <taxon>Actinopterygii</taxon>
        <taxon>Neopterygii</taxon>
        <taxon>Teleostei</taxon>
        <taxon>Anguilliformes</taxon>
        <taxon>Anguillidae</taxon>
        <taxon>Anguilla</taxon>
    </lineage>
</organism>